<name>A0A0K0XU88_9GAMM</name>
<feature type="signal peptide" evidence="2">
    <location>
        <begin position="1"/>
        <end position="28"/>
    </location>
</feature>
<protein>
    <submittedName>
        <fullName evidence="3">Uncharacterized protein</fullName>
    </submittedName>
</protein>
<reference evidence="3 4" key="1">
    <citation type="submission" date="2015-07" db="EMBL/GenBank/DDBJ databases">
        <authorList>
            <person name="Noorani M."/>
        </authorList>
    </citation>
    <scope>NUCLEOTIDE SEQUENCE [LARGE SCALE GENOMIC DNA]</scope>
    <source>
        <strain evidence="3 4">KCTC 42284</strain>
    </source>
</reference>
<feature type="compositionally biased region" description="Low complexity" evidence="1">
    <location>
        <begin position="93"/>
        <end position="112"/>
    </location>
</feature>
<dbReference type="Pfam" id="PF01391">
    <property type="entry name" value="Collagen"/>
    <property type="match status" value="2"/>
</dbReference>
<dbReference type="EMBL" id="CP012154">
    <property type="protein sequence ID" value="AKS41243.1"/>
    <property type="molecule type" value="Genomic_DNA"/>
</dbReference>
<dbReference type="OrthoDB" id="9836600at2"/>
<dbReference type="Proteomes" id="UP000066624">
    <property type="component" value="Chromosome"/>
</dbReference>
<sequence length="396" mass="38160">MTTRSRVLRLTPLAAAIGGILMAQSATAQNVVIQAPPGGTVEIQDSAGNAIHLQVNDDGTLVLPGIADDTQQTTVLCFDAGTGVLGPCTPTAAIGPTGPTGPQGAIGPTGPQGAPGPTGPQGVAGPTGPQGTPGPTGPMGATGAQGPIGATGAQGPTGPQGIPGPTGPIGATGAQGPIGPIGATGATGAQGIPGPTGPIGATGAQGPIGPQGIPGPTGPTGPIGSTGDTGPAGPIGPIGPTGPAGPAGAGRKFDILVNGVSIDDPGVDLAYVGFTGDAQVFLTTLNYQFEVADNALESVFLLYQNTGCAGAVRAYAEDFPSAAQPGQVFQTNGTIYYVDAAATVANFTYTSFFNVQTGTCDNVASTTDLGAPFAANNAGVTGYSLGTNLAITFQRN</sequence>
<feature type="compositionally biased region" description="Low complexity" evidence="1">
    <location>
        <begin position="138"/>
        <end position="160"/>
    </location>
</feature>
<dbReference type="PANTHER" id="PTHR24023">
    <property type="entry name" value="COLLAGEN ALPHA"/>
    <property type="match status" value="1"/>
</dbReference>
<dbReference type="STRING" id="1579979.WM2015_862"/>
<feature type="region of interest" description="Disordered" evidence="1">
    <location>
        <begin position="93"/>
        <end position="247"/>
    </location>
</feature>
<evidence type="ECO:0000313" key="4">
    <source>
        <dbReference type="Proteomes" id="UP000066624"/>
    </source>
</evidence>
<evidence type="ECO:0000256" key="2">
    <source>
        <dbReference type="SAM" id="SignalP"/>
    </source>
</evidence>
<dbReference type="AlphaFoldDB" id="A0A0K0XU88"/>
<dbReference type="GO" id="GO:0030020">
    <property type="term" value="F:extracellular matrix structural constituent conferring tensile strength"/>
    <property type="evidence" value="ECO:0007669"/>
    <property type="project" value="TreeGrafter"/>
</dbReference>
<accession>A0A0K0XU88</accession>
<dbReference type="KEGG" id="wma:WM2015_862"/>
<keyword evidence="4" id="KW-1185">Reference proteome</keyword>
<keyword evidence="2" id="KW-0732">Signal</keyword>
<dbReference type="PANTHER" id="PTHR24023:SF1095">
    <property type="entry name" value="EGF-LIKE DOMAIN-CONTAINING PROTEIN"/>
    <property type="match status" value="1"/>
</dbReference>
<dbReference type="GO" id="GO:0005615">
    <property type="term" value="C:extracellular space"/>
    <property type="evidence" value="ECO:0007669"/>
    <property type="project" value="TreeGrafter"/>
</dbReference>
<dbReference type="RefSeq" id="WP_049724893.1">
    <property type="nucleotide sequence ID" value="NZ_CP012154.1"/>
</dbReference>
<proteinExistence type="predicted"/>
<feature type="compositionally biased region" description="Low complexity" evidence="1">
    <location>
        <begin position="168"/>
        <end position="211"/>
    </location>
</feature>
<feature type="chain" id="PRO_5044282995" evidence="2">
    <location>
        <begin position="29"/>
        <end position="396"/>
    </location>
</feature>
<dbReference type="GO" id="GO:0030198">
    <property type="term" value="P:extracellular matrix organization"/>
    <property type="evidence" value="ECO:0007669"/>
    <property type="project" value="TreeGrafter"/>
</dbReference>
<dbReference type="InterPro" id="IPR050149">
    <property type="entry name" value="Collagen_superfamily"/>
</dbReference>
<feature type="compositionally biased region" description="Low complexity" evidence="1">
    <location>
        <begin position="120"/>
        <end position="130"/>
    </location>
</feature>
<evidence type="ECO:0000256" key="1">
    <source>
        <dbReference type="SAM" id="MobiDB-lite"/>
    </source>
</evidence>
<organism evidence="3 4">
    <name type="scientific">Wenzhouxiangella marina</name>
    <dbReference type="NCBI Taxonomy" id="1579979"/>
    <lineage>
        <taxon>Bacteria</taxon>
        <taxon>Pseudomonadati</taxon>
        <taxon>Pseudomonadota</taxon>
        <taxon>Gammaproteobacteria</taxon>
        <taxon>Chromatiales</taxon>
        <taxon>Wenzhouxiangellaceae</taxon>
        <taxon>Wenzhouxiangella</taxon>
    </lineage>
</organism>
<dbReference type="InterPro" id="IPR008160">
    <property type="entry name" value="Collagen"/>
</dbReference>
<gene>
    <name evidence="3" type="ORF">WM2015_862</name>
</gene>
<evidence type="ECO:0000313" key="3">
    <source>
        <dbReference type="EMBL" id="AKS41243.1"/>
    </source>
</evidence>
<dbReference type="PATRIC" id="fig|1579979.3.peg.883"/>
<dbReference type="GO" id="GO:0031012">
    <property type="term" value="C:extracellular matrix"/>
    <property type="evidence" value="ECO:0007669"/>
    <property type="project" value="TreeGrafter"/>
</dbReference>